<reference evidence="3" key="1">
    <citation type="submission" date="2021-08" db="EMBL/GenBank/DDBJ databases">
        <title>Hoeflea bacterium WL0058 sp. nov., isolated from the sediment.</title>
        <authorList>
            <person name="Wang L."/>
            <person name="Zhang D."/>
        </authorList>
    </citation>
    <scope>NUCLEOTIDE SEQUENCE</scope>
    <source>
        <strain evidence="3">WL0058</strain>
    </source>
</reference>
<evidence type="ECO:0000256" key="2">
    <source>
        <dbReference type="SAM" id="SignalP"/>
    </source>
</evidence>
<dbReference type="Proteomes" id="UP001196509">
    <property type="component" value="Unassembled WGS sequence"/>
</dbReference>
<sequence length="265" mass="29611">MVSRKRDEFRFLVLVALSFFVLPSFVGAAAADENDARNLLKAMSDYVGAQQRVHFDYNANLEVVTSDGQKLGVASSGTVTLERPDKLRATRKGGFADLEMLFDGTTVTLYGRAAKLYTQVQAPGTIDQLIDTLRDKYSFALPAADLLLSNPYDELMAEVTDIKDLGSGFIDDVECDHLAFRTKDVDWQIWIARGRDPYPCRYEIASKKVSQAPQYRIDVRNWKTEGQVPMTGFEFKPGDATEVDIKTIRAQFADLPPNFSKGDSK</sequence>
<dbReference type="Gene3D" id="2.50.20.10">
    <property type="entry name" value="Lipoprotein localisation LolA/LolB/LppX"/>
    <property type="match status" value="1"/>
</dbReference>
<feature type="chain" id="PRO_5042177284" evidence="2">
    <location>
        <begin position="31"/>
        <end position="265"/>
    </location>
</feature>
<accession>A0AAE3D0B8</accession>
<gene>
    <name evidence="3" type="ORF">K1W69_06730</name>
</gene>
<keyword evidence="4" id="KW-1185">Reference proteome</keyword>
<proteinExistence type="predicted"/>
<comment type="caution">
    <text evidence="3">The sequence shown here is derived from an EMBL/GenBank/DDBJ whole genome shotgun (WGS) entry which is preliminary data.</text>
</comment>
<dbReference type="SUPFAM" id="SSF89392">
    <property type="entry name" value="Prokaryotic lipoproteins and lipoprotein localization factors"/>
    <property type="match status" value="1"/>
</dbReference>
<dbReference type="Pfam" id="PF09865">
    <property type="entry name" value="DUF2092"/>
    <property type="match status" value="1"/>
</dbReference>
<evidence type="ECO:0000313" key="3">
    <source>
        <dbReference type="EMBL" id="MBW8636877.1"/>
    </source>
</evidence>
<evidence type="ECO:0000313" key="4">
    <source>
        <dbReference type="Proteomes" id="UP001196509"/>
    </source>
</evidence>
<dbReference type="AlphaFoldDB" id="A0AAE3D0B8"/>
<dbReference type="EMBL" id="JAICBX010000001">
    <property type="protein sequence ID" value="MBW8636877.1"/>
    <property type="molecule type" value="Genomic_DNA"/>
</dbReference>
<protein>
    <submittedName>
        <fullName evidence="3">DUF2092 domain-containing protein</fullName>
    </submittedName>
</protein>
<keyword evidence="1 2" id="KW-0732">Signal</keyword>
<evidence type="ECO:0000256" key="1">
    <source>
        <dbReference type="ARBA" id="ARBA00022729"/>
    </source>
</evidence>
<dbReference type="PIRSF" id="PIRSF012443">
    <property type="entry name" value="UCP012443"/>
    <property type="match status" value="1"/>
</dbReference>
<feature type="signal peptide" evidence="2">
    <location>
        <begin position="1"/>
        <end position="30"/>
    </location>
</feature>
<dbReference type="InterPro" id="IPR029046">
    <property type="entry name" value="LolA/LolB/LppX"/>
</dbReference>
<organism evidence="3 4">
    <name type="scientific">Flavimaribacter sediminis</name>
    <dbReference type="NCBI Taxonomy" id="2865987"/>
    <lineage>
        <taxon>Bacteria</taxon>
        <taxon>Pseudomonadati</taxon>
        <taxon>Pseudomonadota</taxon>
        <taxon>Alphaproteobacteria</taxon>
        <taxon>Hyphomicrobiales</taxon>
        <taxon>Rhizobiaceae</taxon>
        <taxon>Flavimaribacter</taxon>
    </lineage>
</organism>
<name>A0AAE3D0B8_9HYPH</name>
<dbReference type="InterPro" id="IPR019207">
    <property type="entry name" value="DUF2092"/>
</dbReference>